<evidence type="ECO:0000313" key="1">
    <source>
        <dbReference type="EMBL" id="MDO1513335.1"/>
    </source>
</evidence>
<dbReference type="RefSeq" id="WP_304436257.1">
    <property type="nucleotide sequence ID" value="NZ_JAUKUC010000001.1"/>
</dbReference>
<sequence>MILKKGVALKRDWYYRIKNNVMMFNKILIAEDFQDTNKGIVNALQSRLEIENIQEELYCDKAFNRFKLAYDGGIPFKLLITDLTFKESHVERRLTSGMELIAAVRAVDESIKVIVNSMIDNPAEINRLFKDLKINGYVCKGRNSLNELVYAIQEVYQNRTYVSPQLNLNTASSVFEMDRYDLIILKDLANGYTKREISARLKQQQISPNSESTIDKKVSKLFDEFGAKNTHHLIAKLIKQGKL</sequence>
<comment type="caution">
    <text evidence="1">The sequence shown here is derived from an EMBL/GenBank/DDBJ whole genome shotgun (WGS) entry which is preliminary data.</text>
</comment>
<dbReference type="GO" id="GO:0003677">
    <property type="term" value="F:DNA binding"/>
    <property type="evidence" value="ECO:0007669"/>
    <property type="project" value="UniProtKB-KW"/>
</dbReference>
<proteinExistence type="predicted"/>
<protein>
    <submittedName>
        <fullName evidence="1">DNA-binding response regulator</fullName>
    </submittedName>
</protein>
<name>A0ABT8RQV8_9FLAO</name>
<keyword evidence="2" id="KW-1185">Reference proteome</keyword>
<dbReference type="EMBL" id="JAUKUC010000001">
    <property type="protein sequence ID" value="MDO1513335.1"/>
    <property type="molecule type" value="Genomic_DNA"/>
</dbReference>
<dbReference type="SUPFAM" id="SSF52172">
    <property type="entry name" value="CheY-like"/>
    <property type="match status" value="1"/>
</dbReference>
<accession>A0ABT8RQV8</accession>
<dbReference type="InterPro" id="IPR011006">
    <property type="entry name" value="CheY-like_superfamily"/>
</dbReference>
<dbReference type="Gene3D" id="3.40.50.2300">
    <property type="match status" value="1"/>
</dbReference>
<evidence type="ECO:0000313" key="2">
    <source>
        <dbReference type="Proteomes" id="UP001168579"/>
    </source>
</evidence>
<dbReference type="InterPro" id="IPR036388">
    <property type="entry name" value="WH-like_DNA-bd_sf"/>
</dbReference>
<gene>
    <name evidence="1" type="ORF">Q2T41_11770</name>
</gene>
<dbReference type="Gene3D" id="1.10.10.10">
    <property type="entry name" value="Winged helix-like DNA-binding domain superfamily/Winged helix DNA-binding domain"/>
    <property type="match status" value="1"/>
</dbReference>
<reference evidence="1" key="1">
    <citation type="journal article" date="2014" name="Int. J. Syst. Evol. Microbiol.">
        <title>Complete genome of a new Firmicutes species belonging to the dominant human colonic microbiota ('Ruminococcus bicirculans') reveals two chromosomes and a selective capacity to utilize plant glucans.</title>
        <authorList>
            <consortium name="NISC Comparative Sequencing Program"/>
            <person name="Wegmann U."/>
            <person name="Louis P."/>
            <person name="Goesmann A."/>
            <person name="Henrissat B."/>
            <person name="Duncan S.H."/>
            <person name="Flint H.J."/>
        </authorList>
    </citation>
    <scope>NUCLEOTIDE SEQUENCE</scope>
    <source>
        <strain evidence="1">CECT 8869</strain>
    </source>
</reference>
<keyword evidence="1" id="KW-0238">DNA-binding</keyword>
<dbReference type="Proteomes" id="UP001168579">
    <property type="component" value="Unassembled WGS sequence"/>
</dbReference>
<organism evidence="1 2">
    <name type="scientific">Maribacter confluentis</name>
    <dbReference type="NCBI Taxonomy" id="1656093"/>
    <lineage>
        <taxon>Bacteria</taxon>
        <taxon>Pseudomonadati</taxon>
        <taxon>Bacteroidota</taxon>
        <taxon>Flavobacteriia</taxon>
        <taxon>Flavobacteriales</taxon>
        <taxon>Flavobacteriaceae</taxon>
        <taxon>Maribacter</taxon>
    </lineage>
</organism>
<reference evidence="1" key="2">
    <citation type="submission" date="2023-06" db="EMBL/GenBank/DDBJ databases">
        <authorList>
            <person name="Lucena T."/>
            <person name="Sun Q."/>
        </authorList>
    </citation>
    <scope>NUCLEOTIDE SEQUENCE</scope>
    <source>
        <strain evidence="1">CECT 8869</strain>
    </source>
</reference>